<keyword evidence="2" id="KW-0238">DNA-binding</keyword>
<reference evidence="5 6" key="1">
    <citation type="submission" date="2019-12" db="EMBL/GenBank/DDBJ databases">
        <title>Genomic-based taxomic classification of the family Erythrobacteraceae.</title>
        <authorList>
            <person name="Xu L."/>
        </authorList>
    </citation>
    <scope>NUCLEOTIDE SEQUENCE [LARGE SCALE GENOMIC DNA]</scope>
    <source>
        <strain evidence="5 6">SW-109</strain>
    </source>
</reference>
<keyword evidence="6" id="KW-1185">Reference proteome</keyword>
<dbReference type="PANTHER" id="PTHR42756">
    <property type="entry name" value="TRANSCRIPTIONAL REGULATOR, MARR"/>
    <property type="match status" value="1"/>
</dbReference>
<dbReference type="Gene3D" id="1.10.10.10">
    <property type="entry name" value="Winged helix-like DNA-binding domain superfamily/Winged helix DNA-binding domain"/>
    <property type="match status" value="1"/>
</dbReference>
<organism evidence="5 6">
    <name type="scientific">Pontixanthobacter luteolus</name>
    <dbReference type="NCBI Taxonomy" id="295089"/>
    <lineage>
        <taxon>Bacteria</taxon>
        <taxon>Pseudomonadati</taxon>
        <taxon>Pseudomonadota</taxon>
        <taxon>Alphaproteobacteria</taxon>
        <taxon>Sphingomonadales</taxon>
        <taxon>Erythrobacteraceae</taxon>
        <taxon>Pontixanthobacter</taxon>
    </lineage>
</organism>
<proteinExistence type="predicted"/>
<dbReference type="PROSITE" id="PS50995">
    <property type="entry name" value="HTH_MARR_2"/>
    <property type="match status" value="1"/>
</dbReference>
<evidence type="ECO:0000259" key="4">
    <source>
        <dbReference type="PROSITE" id="PS50995"/>
    </source>
</evidence>
<dbReference type="RefSeq" id="WP_160730533.1">
    <property type="nucleotide sequence ID" value="NZ_WTYP01000001.1"/>
</dbReference>
<dbReference type="Pfam" id="PF12802">
    <property type="entry name" value="MarR_2"/>
    <property type="match status" value="1"/>
</dbReference>
<dbReference type="SMART" id="SM00347">
    <property type="entry name" value="HTH_MARR"/>
    <property type="match status" value="1"/>
</dbReference>
<dbReference type="EMBL" id="WTYP01000001">
    <property type="protein sequence ID" value="MXP47415.1"/>
    <property type="molecule type" value="Genomic_DNA"/>
</dbReference>
<dbReference type="GO" id="GO:0003677">
    <property type="term" value="F:DNA binding"/>
    <property type="evidence" value="ECO:0007669"/>
    <property type="project" value="UniProtKB-KW"/>
</dbReference>
<dbReference type="InterPro" id="IPR000835">
    <property type="entry name" value="HTH_MarR-typ"/>
</dbReference>
<dbReference type="PANTHER" id="PTHR42756:SF1">
    <property type="entry name" value="TRANSCRIPTIONAL REPRESSOR OF EMRAB OPERON"/>
    <property type="match status" value="1"/>
</dbReference>
<gene>
    <name evidence="5" type="ORF">GRI43_08420</name>
</gene>
<keyword evidence="3" id="KW-0804">Transcription</keyword>
<dbReference type="AlphaFoldDB" id="A0A6I4V135"/>
<dbReference type="InterPro" id="IPR036388">
    <property type="entry name" value="WH-like_DNA-bd_sf"/>
</dbReference>
<evidence type="ECO:0000313" key="6">
    <source>
        <dbReference type="Proteomes" id="UP000471435"/>
    </source>
</evidence>
<comment type="caution">
    <text evidence="5">The sequence shown here is derived from an EMBL/GenBank/DDBJ whole genome shotgun (WGS) entry which is preliminary data.</text>
</comment>
<dbReference type="InterPro" id="IPR036390">
    <property type="entry name" value="WH_DNA-bd_sf"/>
</dbReference>
<evidence type="ECO:0000256" key="3">
    <source>
        <dbReference type="ARBA" id="ARBA00023163"/>
    </source>
</evidence>
<keyword evidence="1" id="KW-0805">Transcription regulation</keyword>
<dbReference type="OrthoDB" id="582199at2"/>
<protein>
    <submittedName>
        <fullName evidence="5">MarR family transcriptional regulator</fullName>
    </submittedName>
</protein>
<evidence type="ECO:0000256" key="1">
    <source>
        <dbReference type="ARBA" id="ARBA00023015"/>
    </source>
</evidence>
<sequence length="158" mass="17648">MRNDNEGAAAEIGPAIEEAIRFSYLLGDSTRWMRRAYDREMQKLGLTRAQWRMLLAVLHKRSPTQSELAEMLDIGRASAGVLIRQLEDKNYLQRHEDDTDGRVRRVRPSQRAIDSAAQMTELGNAAAEKLFAGISPQDLETATQVLKAIKANARVGLG</sequence>
<name>A0A6I4V135_9SPHN</name>
<dbReference type="SUPFAM" id="SSF46785">
    <property type="entry name" value="Winged helix' DNA-binding domain"/>
    <property type="match status" value="1"/>
</dbReference>
<evidence type="ECO:0000256" key="2">
    <source>
        <dbReference type="ARBA" id="ARBA00023125"/>
    </source>
</evidence>
<dbReference type="Proteomes" id="UP000471435">
    <property type="component" value="Unassembled WGS sequence"/>
</dbReference>
<feature type="domain" description="HTH marR-type" evidence="4">
    <location>
        <begin position="19"/>
        <end position="151"/>
    </location>
</feature>
<dbReference type="GO" id="GO:0003700">
    <property type="term" value="F:DNA-binding transcription factor activity"/>
    <property type="evidence" value="ECO:0007669"/>
    <property type="project" value="InterPro"/>
</dbReference>
<evidence type="ECO:0000313" key="5">
    <source>
        <dbReference type="EMBL" id="MXP47415.1"/>
    </source>
</evidence>
<accession>A0A6I4V135</accession>